<keyword evidence="2" id="KW-1185">Reference proteome</keyword>
<comment type="caution">
    <text evidence="1">The sequence shown here is derived from an EMBL/GenBank/DDBJ whole genome shotgun (WGS) entry which is preliminary data.</text>
</comment>
<accession>A0A5B7ELZ1</accession>
<dbReference type="EMBL" id="VSRR010003056">
    <property type="protein sequence ID" value="MPC34445.1"/>
    <property type="molecule type" value="Genomic_DNA"/>
</dbReference>
<dbReference type="Proteomes" id="UP000324222">
    <property type="component" value="Unassembled WGS sequence"/>
</dbReference>
<gene>
    <name evidence="1" type="ORF">E2C01_027837</name>
</gene>
<evidence type="ECO:0000313" key="1">
    <source>
        <dbReference type="EMBL" id="MPC34445.1"/>
    </source>
</evidence>
<name>A0A5B7ELZ1_PORTR</name>
<protein>
    <submittedName>
        <fullName evidence="1">Uncharacterized protein</fullName>
    </submittedName>
</protein>
<proteinExistence type="predicted"/>
<organism evidence="1 2">
    <name type="scientific">Portunus trituberculatus</name>
    <name type="common">Swimming crab</name>
    <name type="synonym">Neptunus trituberculatus</name>
    <dbReference type="NCBI Taxonomy" id="210409"/>
    <lineage>
        <taxon>Eukaryota</taxon>
        <taxon>Metazoa</taxon>
        <taxon>Ecdysozoa</taxon>
        <taxon>Arthropoda</taxon>
        <taxon>Crustacea</taxon>
        <taxon>Multicrustacea</taxon>
        <taxon>Malacostraca</taxon>
        <taxon>Eumalacostraca</taxon>
        <taxon>Eucarida</taxon>
        <taxon>Decapoda</taxon>
        <taxon>Pleocyemata</taxon>
        <taxon>Brachyura</taxon>
        <taxon>Eubrachyura</taxon>
        <taxon>Portunoidea</taxon>
        <taxon>Portunidae</taxon>
        <taxon>Portuninae</taxon>
        <taxon>Portunus</taxon>
    </lineage>
</organism>
<dbReference type="AlphaFoldDB" id="A0A5B7ELZ1"/>
<evidence type="ECO:0000313" key="2">
    <source>
        <dbReference type="Proteomes" id="UP000324222"/>
    </source>
</evidence>
<reference evidence="1 2" key="1">
    <citation type="submission" date="2019-05" db="EMBL/GenBank/DDBJ databases">
        <title>Another draft genome of Portunus trituberculatus and its Hox gene families provides insights of decapod evolution.</title>
        <authorList>
            <person name="Jeong J.-H."/>
            <person name="Song I."/>
            <person name="Kim S."/>
            <person name="Choi T."/>
            <person name="Kim D."/>
            <person name="Ryu S."/>
            <person name="Kim W."/>
        </authorList>
    </citation>
    <scope>NUCLEOTIDE SEQUENCE [LARGE SCALE GENOMIC DNA]</scope>
    <source>
        <tissue evidence="1">Muscle</tissue>
    </source>
</reference>
<sequence length="96" mass="10898">MSHSHLINITEPGCYESELKATLETNNLPSIKIPNSTKLLATLTQIERNDTNEEEIGTDDIQAEELRKENTHTTEAKPVKAKKLTSKDKQLKFYTK</sequence>